<dbReference type="Pfam" id="PF08281">
    <property type="entry name" value="Sigma70_r4_2"/>
    <property type="match status" value="1"/>
</dbReference>
<dbReference type="PANTHER" id="PTHR43133:SF45">
    <property type="entry name" value="RNA POLYMERASE ECF-TYPE SIGMA FACTOR"/>
    <property type="match status" value="1"/>
</dbReference>
<evidence type="ECO:0000256" key="2">
    <source>
        <dbReference type="ARBA" id="ARBA00023015"/>
    </source>
</evidence>
<dbReference type="Proteomes" id="UP000199666">
    <property type="component" value="Unassembled WGS sequence"/>
</dbReference>
<dbReference type="Gene3D" id="1.10.10.10">
    <property type="entry name" value="Winged helix-like DNA-binding domain superfamily/Winged helix DNA-binding domain"/>
    <property type="match status" value="1"/>
</dbReference>
<dbReference type="InterPro" id="IPR039425">
    <property type="entry name" value="RNA_pol_sigma-70-like"/>
</dbReference>
<organism evidence="7 8">
    <name type="scientific">Pedobacter insulae</name>
    <dbReference type="NCBI Taxonomy" id="414048"/>
    <lineage>
        <taxon>Bacteria</taxon>
        <taxon>Pseudomonadati</taxon>
        <taxon>Bacteroidota</taxon>
        <taxon>Sphingobacteriia</taxon>
        <taxon>Sphingobacteriales</taxon>
        <taxon>Sphingobacteriaceae</taxon>
        <taxon>Pedobacter</taxon>
    </lineage>
</organism>
<dbReference type="SUPFAM" id="SSF88659">
    <property type="entry name" value="Sigma3 and sigma4 domains of RNA polymerase sigma factors"/>
    <property type="match status" value="1"/>
</dbReference>
<dbReference type="STRING" id="414048.SAMN04489864_102263"/>
<dbReference type="InterPro" id="IPR014284">
    <property type="entry name" value="RNA_pol_sigma-70_dom"/>
</dbReference>
<evidence type="ECO:0000259" key="6">
    <source>
        <dbReference type="Pfam" id="PF08281"/>
    </source>
</evidence>
<dbReference type="InterPro" id="IPR013324">
    <property type="entry name" value="RNA_pol_sigma_r3/r4-like"/>
</dbReference>
<dbReference type="AlphaFoldDB" id="A0A1I2UNV0"/>
<dbReference type="EMBL" id="FOPP01000002">
    <property type="protein sequence ID" value="SFG78728.1"/>
    <property type="molecule type" value="Genomic_DNA"/>
</dbReference>
<keyword evidence="3" id="KW-0731">Sigma factor</keyword>
<dbReference type="InterPro" id="IPR013249">
    <property type="entry name" value="RNA_pol_sigma70_r4_t2"/>
</dbReference>
<keyword evidence="4" id="KW-0804">Transcription</keyword>
<dbReference type="Pfam" id="PF04542">
    <property type="entry name" value="Sigma70_r2"/>
    <property type="match status" value="1"/>
</dbReference>
<dbReference type="Gene3D" id="1.10.1740.10">
    <property type="match status" value="1"/>
</dbReference>
<feature type="domain" description="RNA polymerase sigma factor 70 region 4 type 2" evidence="6">
    <location>
        <begin position="137"/>
        <end position="186"/>
    </location>
</feature>
<keyword evidence="2" id="KW-0805">Transcription regulation</keyword>
<evidence type="ECO:0000313" key="7">
    <source>
        <dbReference type="EMBL" id="SFG78728.1"/>
    </source>
</evidence>
<accession>A0A1I2UNV0</accession>
<reference evidence="7 8" key="1">
    <citation type="submission" date="2016-10" db="EMBL/GenBank/DDBJ databases">
        <authorList>
            <person name="de Groot N.N."/>
        </authorList>
    </citation>
    <scope>NUCLEOTIDE SEQUENCE [LARGE SCALE GENOMIC DNA]</scope>
    <source>
        <strain evidence="7 8">DSM 18684</strain>
    </source>
</reference>
<sequence>MQSKQTNLIFEHNTGVTSWVKYYLNEQDNNLMTQKDVLFKEIFDKNSKKIFHLCYGYTGDKDSANDLLQETFLKVWQNLDKFRNKSLISTWIYRIAVNTCLTYLRSEKRQAKDELTENIIENKIEEFSEKNEQVALLYKSISKLEENDRLIITMVLDELPYNEIADISGISEGNLRVKIHRIKQKLTELYNQHARI</sequence>
<evidence type="ECO:0000256" key="3">
    <source>
        <dbReference type="ARBA" id="ARBA00023082"/>
    </source>
</evidence>
<name>A0A1I2UNV0_9SPHI</name>
<protein>
    <submittedName>
        <fullName evidence="7">RNA polymerase sigma-70 factor, ECF subfamily</fullName>
    </submittedName>
</protein>
<dbReference type="NCBIfam" id="TIGR02937">
    <property type="entry name" value="sigma70-ECF"/>
    <property type="match status" value="1"/>
</dbReference>
<evidence type="ECO:0000259" key="5">
    <source>
        <dbReference type="Pfam" id="PF04542"/>
    </source>
</evidence>
<comment type="similarity">
    <text evidence="1">Belongs to the sigma-70 factor family. ECF subfamily.</text>
</comment>
<dbReference type="PANTHER" id="PTHR43133">
    <property type="entry name" value="RNA POLYMERASE ECF-TYPE SIGMA FACTO"/>
    <property type="match status" value="1"/>
</dbReference>
<dbReference type="InterPro" id="IPR036388">
    <property type="entry name" value="WH-like_DNA-bd_sf"/>
</dbReference>
<keyword evidence="8" id="KW-1185">Reference proteome</keyword>
<dbReference type="GO" id="GO:0016987">
    <property type="term" value="F:sigma factor activity"/>
    <property type="evidence" value="ECO:0007669"/>
    <property type="project" value="UniProtKB-KW"/>
</dbReference>
<feature type="domain" description="RNA polymerase sigma-70 region 2" evidence="5">
    <location>
        <begin position="43"/>
        <end position="109"/>
    </location>
</feature>
<proteinExistence type="inferred from homology"/>
<dbReference type="InterPro" id="IPR007627">
    <property type="entry name" value="RNA_pol_sigma70_r2"/>
</dbReference>
<gene>
    <name evidence="7" type="ORF">SAMN04489864_102263</name>
</gene>
<evidence type="ECO:0000313" key="8">
    <source>
        <dbReference type="Proteomes" id="UP000199666"/>
    </source>
</evidence>
<dbReference type="GO" id="GO:0006352">
    <property type="term" value="P:DNA-templated transcription initiation"/>
    <property type="evidence" value="ECO:0007669"/>
    <property type="project" value="InterPro"/>
</dbReference>
<dbReference type="SUPFAM" id="SSF88946">
    <property type="entry name" value="Sigma2 domain of RNA polymerase sigma factors"/>
    <property type="match status" value="1"/>
</dbReference>
<dbReference type="InterPro" id="IPR013325">
    <property type="entry name" value="RNA_pol_sigma_r2"/>
</dbReference>
<dbReference type="GO" id="GO:0003677">
    <property type="term" value="F:DNA binding"/>
    <property type="evidence" value="ECO:0007669"/>
    <property type="project" value="InterPro"/>
</dbReference>
<evidence type="ECO:0000256" key="4">
    <source>
        <dbReference type="ARBA" id="ARBA00023163"/>
    </source>
</evidence>
<evidence type="ECO:0000256" key="1">
    <source>
        <dbReference type="ARBA" id="ARBA00010641"/>
    </source>
</evidence>